<gene>
    <name evidence="3" type="ORF">SAMN06265222_11496</name>
</gene>
<dbReference type="SUPFAM" id="SSF48173">
    <property type="entry name" value="Cryptochrome/photolyase FAD-binding domain"/>
    <property type="match status" value="1"/>
</dbReference>
<feature type="domain" description="Photolyase/cryptochrome alpha/beta" evidence="2">
    <location>
        <begin position="32"/>
        <end position="163"/>
    </location>
</feature>
<dbReference type="Gene3D" id="1.25.40.80">
    <property type="match status" value="1"/>
</dbReference>
<dbReference type="PRINTS" id="PR00419">
    <property type="entry name" value="ADXRDTASE"/>
</dbReference>
<evidence type="ECO:0000259" key="2">
    <source>
        <dbReference type="PROSITE" id="PS51645"/>
    </source>
</evidence>
<dbReference type="SUPFAM" id="SSF51905">
    <property type="entry name" value="FAD/NAD(P)-binding domain"/>
    <property type="match status" value="1"/>
</dbReference>
<reference evidence="3 4" key="1">
    <citation type="submission" date="2017-05" db="EMBL/GenBank/DDBJ databases">
        <authorList>
            <person name="Varghese N."/>
            <person name="Submissions S."/>
        </authorList>
    </citation>
    <scope>NUCLEOTIDE SEQUENCE [LARGE SCALE GENOMIC DNA]</scope>
    <source>
        <strain evidence="3 4">DSM 25457</strain>
    </source>
</reference>
<dbReference type="Gene3D" id="1.10.579.10">
    <property type="entry name" value="DNA Cyclobutane Dipyrimidine Photolyase, subunit A, domain 3"/>
    <property type="match status" value="1"/>
</dbReference>
<dbReference type="EMBL" id="FXUG01000014">
    <property type="protein sequence ID" value="SMP71675.1"/>
    <property type="molecule type" value="Genomic_DNA"/>
</dbReference>
<dbReference type="Pfam" id="PF01593">
    <property type="entry name" value="Amino_oxidase"/>
    <property type="match status" value="1"/>
</dbReference>
<evidence type="ECO:0000313" key="3">
    <source>
        <dbReference type="EMBL" id="SMP71675.1"/>
    </source>
</evidence>
<dbReference type="InterPro" id="IPR036188">
    <property type="entry name" value="FAD/NAD-bd_sf"/>
</dbReference>
<dbReference type="InterPro" id="IPR052219">
    <property type="entry name" value="Photolyase_Class-2"/>
</dbReference>
<dbReference type="Proteomes" id="UP001158067">
    <property type="component" value="Unassembled WGS sequence"/>
</dbReference>
<dbReference type="RefSeq" id="WP_283434487.1">
    <property type="nucleotide sequence ID" value="NZ_FXUG01000014.1"/>
</dbReference>
<dbReference type="InterPro" id="IPR002937">
    <property type="entry name" value="Amino_oxidase"/>
</dbReference>
<sequence>MNKLNELLDSLDSSLAERVRVRHRNSVPEDGEFVLYWMRTAVRAHENPALSIAIELANRLQLPLLVYQGISERYPYASDRHHTFLLQGARDVQQELAERNIAYRLHLERPGHRGPHLRSLADRAAMVITEEMPVEPMPRWTALLCRGLRCSLLCVDTACIVPMRLVGKSYERAFAFRDATKKLYADRVDAVPLPEANVDHALPPNIVLPFEPIDLQNSRIDQWVSECDIDHSVGPINDTIGGSTAGYERWNAFKANVLSKYDRLRNDPLKEGASRMSAYLHYGMVSPMRIAREAAEDGSKGATKYLDELLIWRELAYSFCMFRPEHGRLSALPKWAMDTLNEHASDERPEVLSWETLARGDTGDSLWDSAQRSLMLHGELHNNVRMTWGKAILNWTSNPKEALKRLIDLNHRFALDGRDPASYGGILWCLGQFDRPFEPAQPIYGSVRTRPTDQHARRLDPIAYRRKVTRSTCGPMPTVAVIGAGLSGLACARTLSDHGFDVKVFEKSRGLGGRMATRRADDTLRFDHGAQYFTARDSNFKRYVRSWTQDGVVQPWQARIAVLESGKVQEFKQGTERFVAVPGMNAIGKHLATNLQIRLQTRVAPPQRINDKWQLCSEDEETLGSFDMIVVAAPADQATSLLSGARLLASRSANAEMSGCWCLMLSLAEDLDCEFDAAFVHQSPLSWISNNASKPGRNLGHQAWTIHATPQWSQEHLDAPAEQVEQLLLEEFWKAVGLSPEPHVHLKSHLWRYALPSTPLPERFLFDPKQQIGACGDWCGGPRVEGAFLSGIAMAGRLMGHTNSLAKPTSVHQESQFDLFDSHPGR</sequence>
<dbReference type="PANTHER" id="PTHR10211:SF0">
    <property type="entry name" value="DEOXYRIBODIPYRIMIDINE PHOTO-LYASE"/>
    <property type="match status" value="1"/>
</dbReference>
<protein>
    <recommendedName>
        <fullName evidence="2">Photolyase/cryptochrome alpha/beta domain-containing protein</fullName>
    </recommendedName>
</protein>
<dbReference type="Gene3D" id="3.90.660.10">
    <property type="match status" value="1"/>
</dbReference>
<dbReference type="InterPro" id="IPR036134">
    <property type="entry name" value="Crypto/Photolyase_FAD-like_sf"/>
</dbReference>
<keyword evidence="4" id="KW-1185">Reference proteome</keyword>
<name>A0ABY1QK12_9BACT</name>
<dbReference type="Pfam" id="PF13450">
    <property type="entry name" value="NAD_binding_8"/>
    <property type="match status" value="1"/>
</dbReference>
<evidence type="ECO:0000313" key="4">
    <source>
        <dbReference type="Proteomes" id="UP001158067"/>
    </source>
</evidence>
<dbReference type="InterPro" id="IPR006050">
    <property type="entry name" value="DNA_photolyase_N"/>
</dbReference>
<dbReference type="InterPro" id="IPR014729">
    <property type="entry name" value="Rossmann-like_a/b/a_fold"/>
</dbReference>
<comment type="caution">
    <text evidence="3">The sequence shown here is derived from an EMBL/GenBank/DDBJ whole genome shotgun (WGS) entry which is preliminary data.</text>
</comment>
<dbReference type="Gene3D" id="3.50.50.60">
    <property type="entry name" value="FAD/NAD(P)-binding domain"/>
    <property type="match status" value="1"/>
</dbReference>
<dbReference type="Gene3D" id="3.40.50.620">
    <property type="entry name" value="HUPs"/>
    <property type="match status" value="1"/>
</dbReference>
<dbReference type="Pfam" id="PF00875">
    <property type="entry name" value="DNA_photolyase"/>
    <property type="match status" value="1"/>
</dbReference>
<dbReference type="PROSITE" id="PS51645">
    <property type="entry name" value="PHR_CRY_ALPHA_BETA"/>
    <property type="match status" value="1"/>
</dbReference>
<dbReference type="PANTHER" id="PTHR10211">
    <property type="entry name" value="DEOXYRIBODIPYRIMIDINE PHOTOLYASE"/>
    <property type="match status" value="1"/>
</dbReference>
<evidence type="ECO:0000256" key="1">
    <source>
        <dbReference type="ARBA" id="ARBA00001932"/>
    </source>
</evidence>
<accession>A0ABY1QK12</accession>
<comment type="cofactor">
    <cofactor evidence="1">
        <name>(6R)-5,10-methylene-5,6,7,8-tetrahydrofolate</name>
        <dbReference type="ChEBI" id="CHEBI:15636"/>
    </cofactor>
</comment>
<dbReference type="InterPro" id="IPR036155">
    <property type="entry name" value="Crypto/Photolyase_N_sf"/>
</dbReference>
<proteinExistence type="predicted"/>
<organism evidence="3 4">
    <name type="scientific">Neorhodopirellula lusitana</name>
    <dbReference type="NCBI Taxonomy" id="445327"/>
    <lineage>
        <taxon>Bacteria</taxon>
        <taxon>Pseudomonadati</taxon>
        <taxon>Planctomycetota</taxon>
        <taxon>Planctomycetia</taxon>
        <taxon>Pirellulales</taxon>
        <taxon>Pirellulaceae</taxon>
        <taxon>Neorhodopirellula</taxon>
    </lineage>
</organism>
<dbReference type="InterPro" id="IPR022357">
    <property type="entry name" value="MIP_CS"/>
</dbReference>
<dbReference type="PROSITE" id="PS00221">
    <property type="entry name" value="MIP"/>
    <property type="match status" value="1"/>
</dbReference>
<dbReference type="SUPFAM" id="SSF52425">
    <property type="entry name" value="Cryptochrome/photolyase, N-terminal domain"/>
    <property type="match status" value="1"/>
</dbReference>